<keyword evidence="3" id="KW-1185">Reference proteome</keyword>
<accession>A0A7H0VBN3</accession>
<dbReference type="AlphaFoldDB" id="A0A7H0VBN3"/>
<evidence type="ECO:0000313" key="3">
    <source>
        <dbReference type="Proteomes" id="UP000516305"/>
    </source>
</evidence>
<dbReference type="Proteomes" id="UP000516305">
    <property type="component" value="Chromosome"/>
</dbReference>
<keyword evidence="1" id="KW-0732">Signal</keyword>
<dbReference type="KEGG" id="chyd:H4K34_12175"/>
<evidence type="ECO:0000313" key="2">
    <source>
        <dbReference type="EMBL" id="QNR23131.1"/>
    </source>
</evidence>
<dbReference type="RefSeq" id="WP_210757667.1">
    <property type="nucleotide sequence ID" value="NZ_CP060139.1"/>
</dbReference>
<evidence type="ECO:0000256" key="1">
    <source>
        <dbReference type="SAM" id="SignalP"/>
    </source>
</evidence>
<name>A0A7H0VBN3_9FLAO</name>
<protein>
    <submittedName>
        <fullName evidence="2">Uncharacterized protein</fullName>
    </submittedName>
</protein>
<organism evidence="2 3">
    <name type="scientific">Croceimicrobium hydrocarbonivorans</name>
    <dbReference type="NCBI Taxonomy" id="2761580"/>
    <lineage>
        <taxon>Bacteria</taxon>
        <taxon>Pseudomonadati</taxon>
        <taxon>Bacteroidota</taxon>
        <taxon>Flavobacteriia</taxon>
        <taxon>Flavobacteriales</taxon>
        <taxon>Owenweeksiaceae</taxon>
        <taxon>Croceimicrobium</taxon>
    </lineage>
</organism>
<sequence>MRKLIVSALSLSLLWACNSGEAQYAEEIAHVDSMLAINDSLQKSFDQVDSTQILQDFPKVDSLYKILSGPMADQQDKRYWTVTMANIDVVHHPYMKYSGDYKKMRRGLAYSKSQLESLRNSLEDQKLDTTQVRDYIQAEEKALNDMQVLIGKRIVPVLEAKAIWDTAEARYLDLVSKSDSLAQ</sequence>
<gene>
    <name evidence="2" type="ORF">H4K34_12175</name>
</gene>
<feature type="signal peptide" evidence="1">
    <location>
        <begin position="1"/>
        <end position="24"/>
    </location>
</feature>
<reference evidence="2 3" key="1">
    <citation type="submission" date="2020-08" db="EMBL/GenBank/DDBJ databases">
        <title>Croceimicrobium hydrocarbonivorans gen. nov., sp. nov., a novel marine bacterium isolated from a bacterial consortium that degrades polyethylene terephthalate.</title>
        <authorList>
            <person name="Liu R."/>
        </authorList>
    </citation>
    <scope>NUCLEOTIDE SEQUENCE [LARGE SCALE GENOMIC DNA]</scope>
    <source>
        <strain evidence="2 3">A20-9</strain>
    </source>
</reference>
<feature type="chain" id="PRO_5028822756" evidence="1">
    <location>
        <begin position="25"/>
        <end position="183"/>
    </location>
</feature>
<proteinExistence type="predicted"/>
<dbReference type="EMBL" id="CP060139">
    <property type="protein sequence ID" value="QNR23131.1"/>
    <property type="molecule type" value="Genomic_DNA"/>
</dbReference>